<name>A0A1L7N1L0_9CAUD</name>
<dbReference type="Proteomes" id="UP000222831">
    <property type="component" value="Segment"/>
</dbReference>
<reference evidence="1 2" key="1">
    <citation type="submission" date="2016-12" db="EMBL/GenBank/DDBJ databases">
        <title>Characterization of two jumbo phages RP12 and RP31 infecting the phytopathogen Ralstonia solanacearum.</title>
        <authorList>
            <person name="Kawasaki T."/>
            <person name="Yoshikawa G."/>
            <person name="Ogata H."/>
            <person name="Yamada T."/>
        </authorList>
    </citation>
    <scope>NUCLEOTIDE SEQUENCE [LARGE SCALE GENOMIC DNA]</scope>
    <source>
        <strain evidence="1 2">RP12</strain>
    </source>
</reference>
<accession>A0A1L7N1L0</accession>
<evidence type="ECO:0000313" key="1">
    <source>
        <dbReference type="EMBL" id="BAW19154.1"/>
    </source>
</evidence>
<dbReference type="EMBL" id="AP017924">
    <property type="protein sequence ID" value="BAW19154.1"/>
    <property type="molecule type" value="Genomic_DNA"/>
</dbReference>
<organism evidence="1 2">
    <name type="scientific">Ralstonia phage RP12</name>
    <dbReference type="NCBI Taxonomy" id="1923889"/>
    <lineage>
        <taxon>Viruses</taxon>
        <taxon>Duplodnaviria</taxon>
        <taxon>Heunggongvirae</taxon>
        <taxon>Uroviricota</taxon>
        <taxon>Caudoviricetes</taxon>
        <taxon>Chimalliviridae</taxon>
        <taxon>Ripduovirus</taxon>
        <taxon>Ripduovirus RP12</taxon>
    </lineage>
</organism>
<dbReference type="GeneID" id="40074575"/>
<keyword evidence="2" id="KW-1185">Reference proteome</keyword>
<protein>
    <submittedName>
        <fullName evidence="1">Uncharacterized protein</fullName>
    </submittedName>
</protein>
<evidence type="ECO:0000313" key="2">
    <source>
        <dbReference type="Proteomes" id="UP000222831"/>
    </source>
</evidence>
<proteinExistence type="predicted"/>
<dbReference type="RefSeq" id="YP_009598873.1">
    <property type="nucleotide sequence ID" value="NC_041911.1"/>
</dbReference>
<sequence length="171" mass="19478">MYNILYNRESVAIPQKEGSQPCTTYVEPYEMFGTEYGLFIPSTASAYQFIRWIRRGMKDELPKDACHAHAVHVSNDGEVFTMVIDSEENTISMIPVVSKKFSLLHASRDTGEAFTYLMKDCKTISEAVGIVEHGQVDGMFDPHILLVADWVAHAKEKGYDKIFYHSRFRAD</sequence>
<dbReference type="KEGG" id="vg:40074575"/>